<feature type="region of interest" description="Disordered" evidence="1">
    <location>
        <begin position="1"/>
        <end position="28"/>
    </location>
</feature>
<sequence>MAGCTPVGAAEDPPAVSDGQESNERHPISGLEIIDVTVVSGETRHTFKTELADTGEAQTRGLMFRTELADDEAMIFPSYVPQTRSFWMRNTPISLDIIFIGTDDRITNIAERTEPYSLDSLPSDGLASAVFEIRGGLSEELGIEPGDAVEYTLPENPAE</sequence>
<evidence type="ECO:0000256" key="1">
    <source>
        <dbReference type="SAM" id="MobiDB-lite"/>
    </source>
</evidence>
<organism evidence="2 3">
    <name type="scientific">Erythrobacter insulae</name>
    <dbReference type="NCBI Taxonomy" id="2584124"/>
    <lineage>
        <taxon>Bacteria</taxon>
        <taxon>Pseudomonadati</taxon>
        <taxon>Pseudomonadota</taxon>
        <taxon>Alphaproteobacteria</taxon>
        <taxon>Sphingomonadales</taxon>
        <taxon>Erythrobacteraceae</taxon>
        <taxon>Erythrobacter/Porphyrobacter group</taxon>
        <taxon>Erythrobacter</taxon>
    </lineage>
</organism>
<reference evidence="2 3" key="1">
    <citation type="submission" date="2019-06" db="EMBL/GenBank/DDBJ databases">
        <title>Erythrobacter insulae sp. nov., isolated from a tidal flat.</title>
        <authorList>
            <person name="Yoon J.-H."/>
        </authorList>
    </citation>
    <scope>NUCLEOTIDE SEQUENCE [LARGE SCALE GENOMIC DNA]</scope>
    <source>
        <strain evidence="2 3">JBTF-M21</strain>
    </source>
</reference>
<dbReference type="Proteomes" id="UP000316343">
    <property type="component" value="Unassembled WGS sequence"/>
</dbReference>
<dbReference type="PANTHER" id="PTHR37953">
    <property type="entry name" value="UPF0127 PROTEIN MJ1496"/>
    <property type="match status" value="1"/>
</dbReference>
<dbReference type="AlphaFoldDB" id="A0A547PF56"/>
<protein>
    <submittedName>
        <fullName evidence="2">DUF192 domain-containing protein</fullName>
    </submittedName>
</protein>
<proteinExistence type="predicted"/>
<comment type="caution">
    <text evidence="2">The sequence shown here is derived from an EMBL/GenBank/DDBJ whole genome shotgun (WGS) entry which is preliminary data.</text>
</comment>
<accession>A0A547PF56</accession>
<gene>
    <name evidence="2" type="ORF">FGU71_03235</name>
</gene>
<dbReference type="Pfam" id="PF02643">
    <property type="entry name" value="DUF192"/>
    <property type="match status" value="1"/>
</dbReference>
<dbReference type="Gene3D" id="2.60.120.1140">
    <property type="entry name" value="Protein of unknown function DUF192"/>
    <property type="match status" value="1"/>
</dbReference>
<name>A0A547PF56_9SPHN</name>
<dbReference type="InterPro" id="IPR038695">
    <property type="entry name" value="Saro_0823-like_sf"/>
</dbReference>
<keyword evidence="3" id="KW-1185">Reference proteome</keyword>
<dbReference type="InterPro" id="IPR003795">
    <property type="entry name" value="DUF192"/>
</dbReference>
<dbReference type="OrthoDB" id="9808290at2"/>
<dbReference type="PANTHER" id="PTHR37953:SF1">
    <property type="entry name" value="UPF0127 PROTEIN MJ1496"/>
    <property type="match status" value="1"/>
</dbReference>
<evidence type="ECO:0000313" key="2">
    <source>
        <dbReference type="EMBL" id="TRD12684.1"/>
    </source>
</evidence>
<evidence type="ECO:0000313" key="3">
    <source>
        <dbReference type="Proteomes" id="UP000316343"/>
    </source>
</evidence>
<dbReference type="EMBL" id="VHJK01000001">
    <property type="protein sequence ID" value="TRD12684.1"/>
    <property type="molecule type" value="Genomic_DNA"/>
</dbReference>